<dbReference type="SUPFAM" id="SSF50494">
    <property type="entry name" value="Trypsin-like serine proteases"/>
    <property type="match status" value="1"/>
</dbReference>
<comment type="caution">
    <text evidence="4">The sequence shown here is derived from an EMBL/GenBank/DDBJ whole genome shotgun (WGS) entry which is preliminary data.</text>
</comment>
<dbReference type="RefSeq" id="WP_147165894.1">
    <property type="nucleotide sequence ID" value="NZ_VOOR01000004.1"/>
</dbReference>
<organism evidence="4 5">
    <name type="scientific">Phaeodactylibacter luteus</name>
    <dbReference type="NCBI Taxonomy" id="1564516"/>
    <lineage>
        <taxon>Bacteria</taxon>
        <taxon>Pseudomonadati</taxon>
        <taxon>Bacteroidota</taxon>
        <taxon>Saprospiria</taxon>
        <taxon>Saprospirales</taxon>
        <taxon>Haliscomenobacteraceae</taxon>
        <taxon>Phaeodactylibacter</taxon>
    </lineage>
</organism>
<gene>
    <name evidence="4" type="ORF">FRY97_02740</name>
</gene>
<dbReference type="Pfam" id="PF13365">
    <property type="entry name" value="Trypsin_2"/>
    <property type="match status" value="1"/>
</dbReference>
<evidence type="ECO:0000259" key="3">
    <source>
        <dbReference type="PROSITE" id="PS50006"/>
    </source>
</evidence>
<evidence type="ECO:0000256" key="2">
    <source>
        <dbReference type="SAM" id="Phobius"/>
    </source>
</evidence>
<accession>A0A5C6S1L6</accession>
<dbReference type="Gene3D" id="2.60.200.20">
    <property type="match status" value="1"/>
</dbReference>
<name>A0A5C6S1L6_9BACT</name>
<dbReference type="Proteomes" id="UP000321580">
    <property type="component" value="Unassembled WGS sequence"/>
</dbReference>
<dbReference type="Pfam" id="PF00498">
    <property type="entry name" value="FHA"/>
    <property type="match status" value="1"/>
</dbReference>
<evidence type="ECO:0000313" key="4">
    <source>
        <dbReference type="EMBL" id="TXB68314.1"/>
    </source>
</evidence>
<dbReference type="Gene3D" id="2.40.10.120">
    <property type="match status" value="1"/>
</dbReference>
<reference evidence="4 5" key="1">
    <citation type="submission" date="2019-08" db="EMBL/GenBank/DDBJ databases">
        <title>Genome of Phaeodactylibacter luteus.</title>
        <authorList>
            <person name="Bowman J.P."/>
        </authorList>
    </citation>
    <scope>NUCLEOTIDE SEQUENCE [LARGE SCALE GENOMIC DNA]</scope>
    <source>
        <strain evidence="4 5">KCTC 42180</strain>
    </source>
</reference>
<feature type="transmembrane region" description="Helical" evidence="2">
    <location>
        <begin position="171"/>
        <end position="191"/>
    </location>
</feature>
<evidence type="ECO:0000256" key="1">
    <source>
        <dbReference type="SAM" id="Coils"/>
    </source>
</evidence>
<proteinExistence type="predicted"/>
<dbReference type="InterPro" id="IPR009003">
    <property type="entry name" value="Peptidase_S1_PA"/>
</dbReference>
<feature type="domain" description="FHA" evidence="3">
    <location>
        <begin position="59"/>
        <end position="105"/>
    </location>
</feature>
<dbReference type="SUPFAM" id="SSF49879">
    <property type="entry name" value="SMAD/FHA domain"/>
    <property type="match status" value="1"/>
</dbReference>
<dbReference type="PROSITE" id="PS50006">
    <property type="entry name" value="FHA_DOMAIN"/>
    <property type="match status" value="1"/>
</dbReference>
<dbReference type="CDD" id="cd00060">
    <property type="entry name" value="FHA"/>
    <property type="match status" value="1"/>
</dbReference>
<protein>
    <submittedName>
        <fullName evidence="4">FHA domain-containing protein</fullName>
    </submittedName>
</protein>
<keyword evidence="2" id="KW-1133">Transmembrane helix</keyword>
<dbReference type="InterPro" id="IPR008984">
    <property type="entry name" value="SMAD_FHA_dom_sf"/>
</dbReference>
<dbReference type="AlphaFoldDB" id="A0A5C6S1L6"/>
<dbReference type="InterPro" id="IPR000253">
    <property type="entry name" value="FHA_dom"/>
</dbReference>
<keyword evidence="2" id="KW-0812">Transmembrane</keyword>
<keyword evidence="5" id="KW-1185">Reference proteome</keyword>
<keyword evidence="1" id="KW-0175">Coiled coil</keyword>
<evidence type="ECO:0000313" key="5">
    <source>
        <dbReference type="Proteomes" id="UP000321580"/>
    </source>
</evidence>
<dbReference type="EMBL" id="VOOR01000004">
    <property type="protein sequence ID" value="TXB68314.1"/>
    <property type="molecule type" value="Genomic_DNA"/>
</dbReference>
<dbReference type="OrthoDB" id="151099at2"/>
<sequence>MANPTQRNNLTGKKSFSQTMRQGAKVLGGRDVANYTLTYINATKSHRQGDFQTIVIPYVELGRSSDCVVQFGDEYSTVSRKHAALRMDNGRVMLKHLSATNPTIIRRGTAGTVEQLTMENQEAELQNGDTLQLSNDGPSIRFNATETRTSSMGFTQRMQLFSQQALKPYRYAVGVLALLLIVLGAGSWYVISEQGGKIKEQGDDIAALTIDLDDAKTQADQARTELEQLEASGQATAAQLKQQRQQLAAALKKQKDLEEQVSGGAIGSATSGGGSVAGGATSSTSIGIGQFKPSVYFLKVDKVEATINGEASVFDLSNEEKLKWSGTGFLTTDGKFVTARHVVQGWRFSPELCSDLTVLNAMEVQGGSIRITFRAESPDGDAFNFSFDYVKLDDSNDELAIADCKGRQLEVRYCDPTRAFSDWAFIQFNNRKGNIEWSAEVANSLQQGEQLHVLGYNHGEYLQTGEMKNLDPLYSTCMAGQTKNFLGMITVTNKGYESGASGGPVFAVRDGKYVAVGIVSLSLGSTGRVVALNQLF</sequence>
<keyword evidence="2" id="KW-0472">Membrane</keyword>
<feature type="coiled-coil region" evidence="1">
    <location>
        <begin position="205"/>
        <end position="260"/>
    </location>
</feature>